<dbReference type="InterPro" id="IPR047589">
    <property type="entry name" value="DUF11_rpt"/>
</dbReference>
<dbReference type="RefSeq" id="WP_107864178.1">
    <property type="nucleotide sequence ID" value="NZ_QAON01000001.1"/>
</dbReference>
<name>A0A2T5J3F9_9GAMM</name>
<sequence>MMDLRSCQGFIRRYFDWTRYYKQRYWQCVLFCLLSLPFSSVMANDIGLSMRAEKSVSTIENGQPVLKLVPATRIKKGDILTITIRYQNLSDTLAANIRIDNPIPAGAHFINGSGFGANAIVLVSYDQGQSFEDDIHVRKEPVTHVRWDIDSLAGNASGEVGFKLQIDDERVNFNR</sequence>
<proteinExistence type="predicted"/>
<comment type="caution">
    <text evidence="1">The sequence shown here is derived from an EMBL/GenBank/DDBJ whole genome shotgun (WGS) entry which is preliminary data.</text>
</comment>
<evidence type="ECO:0000313" key="2">
    <source>
        <dbReference type="Proteomes" id="UP000244223"/>
    </source>
</evidence>
<gene>
    <name evidence="1" type="ORF">C8N29_101226</name>
</gene>
<evidence type="ECO:0000313" key="1">
    <source>
        <dbReference type="EMBL" id="PTQ91154.1"/>
    </source>
</evidence>
<protein>
    <submittedName>
        <fullName evidence="1">Putative repeat protein (TIGR01451 family)</fullName>
    </submittedName>
</protein>
<dbReference type="OrthoDB" id="1751088at2"/>
<dbReference type="EMBL" id="QAON01000001">
    <property type="protein sequence ID" value="PTQ91154.1"/>
    <property type="molecule type" value="Genomic_DNA"/>
</dbReference>
<keyword evidence="2" id="KW-1185">Reference proteome</keyword>
<reference evidence="1 2" key="1">
    <citation type="submission" date="2018-04" db="EMBL/GenBank/DDBJ databases">
        <title>Genomic Encyclopedia of Archaeal and Bacterial Type Strains, Phase II (KMG-II): from individual species to whole genera.</title>
        <authorList>
            <person name="Goeker M."/>
        </authorList>
    </citation>
    <scope>NUCLEOTIDE SEQUENCE [LARGE SCALE GENOMIC DNA]</scope>
    <source>
        <strain evidence="1 2">DSM 5822</strain>
    </source>
</reference>
<organism evidence="1 2">
    <name type="scientific">Agitococcus lubricus</name>
    <dbReference type="NCBI Taxonomy" id="1077255"/>
    <lineage>
        <taxon>Bacteria</taxon>
        <taxon>Pseudomonadati</taxon>
        <taxon>Pseudomonadota</taxon>
        <taxon>Gammaproteobacteria</taxon>
        <taxon>Moraxellales</taxon>
        <taxon>Moraxellaceae</taxon>
        <taxon>Agitococcus</taxon>
    </lineage>
</organism>
<dbReference type="AlphaFoldDB" id="A0A2T5J3F9"/>
<dbReference type="Proteomes" id="UP000244223">
    <property type="component" value="Unassembled WGS sequence"/>
</dbReference>
<accession>A0A2T5J3F9</accession>
<dbReference type="NCBIfam" id="TIGR01451">
    <property type="entry name" value="B_ant_repeat"/>
    <property type="match status" value="1"/>
</dbReference>